<dbReference type="KEGG" id="rom:EI983_14925"/>
<reference evidence="2" key="1">
    <citation type="submission" date="2018-12" db="EMBL/GenBank/DDBJ databases">
        <title>Complete genome sequence of Roseovarius sp. MME-070.</title>
        <authorList>
            <person name="Nam Y.-D."/>
            <person name="Kang J."/>
            <person name="Chung W.-H."/>
            <person name="Park Y.S."/>
        </authorList>
    </citation>
    <scope>NUCLEOTIDE SEQUENCE [LARGE SCALE GENOMIC DNA]</scope>
    <source>
        <strain evidence="2">MME-070</strain>
    </source>
</reference>
<dbReference type="InterPro" id="IPR023393">
    <property type="entry name" value="START-like_dom_sf"/>
</dbReference>
<name>A0A6I6IUW3_9RHOB</name>
<evidence type="ECO:0000313" key="2">
    <source>
        <dbReference type="Proteomes" id="UP000428330"/>
    </source>
</evidence>
<gene>
    <name evidence="1" type="ORF">EI983_14925</name>
</gene>
<dbReference type="InterPro" id="IPR019587">
    <property type="entry name" value="Polyketide_cyclase/dehydratase"/>
</dbReference>
<accession>A0A6I6IUW3</accession>
<evidence type="ECO:0000313" key="1">
    <source>
        <dbReference type="EMBL" id="QGX99491.1"/>
    </source>
</evidence>
<dbReference type="RefSeq" id="WP_157708173.1">
    <property type="nucleotide sequence ID" value="NZ_CP034348.1"/>
</dbReference>
<dbReference type="Gene3D" id="3.30.530.20">
    <property type="match status" value="1"/>
</dbReference>
<dbReference type="AlphaFoldDB" id="A0A6I6IUW3"/>
<dbReference type="Pfam" id="PF10604">
    <property type="entry name" value="Polyketide_cyc2"/>
    <property type="match status" value="1"/>
</dbReference>
<protein>
    <submittedName>
        <fullName evidence="1">SRPBCC family protein</fullName>
    </submittedName>
</protein>
<dbReference type="OrthoDB" id="7860307at2"/>
<organism evidence="1 2">
    <name type="scientific">Roseovarius faecimaris</name>
    <dbReference type="NCBI Taxonomy" id="2494550"/>
    <lineage>
        <taxon>Bacteria</taxon>
        <taxon>Pseudomonadati</taxon>
        <taxon>Pseudomonadota</taxon>
        <taxon>Alphaproteobacteria</taxon>
        <taxon>Rhodobacterales</taxon>
        <taxon>Roseobacteraceae</taxon>
        <taxon>Roseovarius</taxon>
    </lineage>
</organism>
<dbReference type="CDD" id="cd07812">
    <property type="entry name" value="SRPBCC"/>
    <property type="match status" value="1"/>
</dbReference>
<dbReference type="EMBL" id="CP034348">
    <property type="protein sequence ID" value="QGX99491.1"/>
    <property type="molecule type" value="Genomic_DNA"/>
</dbReference>
<proteinExistence type="predicted"/>
<dbReference type="Proteomes" id="UP000428330">
    <property type="component" value="Chromosome"/>
</dbReference>
<keyword evidence="2" id="KW-1185">Reference proteome</keyword>
<sequence length="159" mass="18002">MQFTAQEDVAAPIEFVFEQLSDFQSFERSALRRGAEVQRVDSKADVGIGMKWDASFKLRGRKREVQVELTEFDPPTGMVVSSRSPNMGGHMTIDLVALSRGRTRMSLEVELSPKTLSARLMVQSLKLARSKLSKRFRERVAGYAEELEDRYQKQQAGLS</sequence>
<dbReference type="SUPFAM" id="SSF55961">
    <property type="entry name" value="Bet v1-like"/>
    <property type="match status" value="1"/>
</dbReference>